<protein>
    <submittedName>
        <fullName evidence="2">GNAT family N-acetyltransferase</fullName>
    </submittedName>
</protein>
<evidence type="ECO:0000259" key="1">
    <source>
        <dbReference type="PROSITE" id="PS51186"/>
    </source>
</evidence>
<dbReference type="SUPFAM" id="SSF55729">
    <property type="entry name" value="Acyl-CoA N-acyltransferases (Nat)"/>
    <property type="match status" value="1"/>
</dbReference>
<gene>
    <name evidence="2" type="ORF">FDY95_08810</name>
</gene>
<keyword evidence="3" id="KW-1185">Reference proteome</keyword>
<dbReference type="PANTHER" id="PTHR43441">
    <property type="entry name" value="RIBOSOMAL-PROTEIN-SERINE ACETYLTRANSFERASE"/>
    <property type="match status" value="1"/>
</dbReference>
<dbReference type="InterPro" id="IPR000182">
    <property type="entry name" value="GNAT_dom"/>
</dbReference>
<dbReference type="OrthoDB" id="9795206at2"/>
<dbReference type="GO" id="GO:0005737">
    <property type="term" value="C:cytoplasm"/>
    <property type="evidence" value="ECO:0007669"/>
    <property type="project" value="TreeGrafter"/>
</dbReference>
<dbReference type="PROSITE" id="PS51186">
    <property type="entry name" value="GNAT"/>
    <property type="match status" value="1"/>
</dbReference>
<dbReference type="AlphaFoldDB" id="A0A5R8WSF2"/>
<keyword evidence="2" id="KW-0808">Transferase</keyword>
<dbReference type="GO" id="GO:0008999">
    <property type="term" value="F:protein-N-terminal-alanine acetyltransferase activity"/>
    <property type="evidence" value="ECO:0007669"/>
    <property type="project" value="TreeGrafter"/>
</dbReference>
<name>A0A5R8WSF2_9BACT</name>
<proteinExistence type="predicted"/>
<evidence type="ECO:0000313" key="2">
    <source>
        <dbReference type="EMBL" id="TLM94113.1"/>
    </source>
</evidence>
<dbReference type="Gene3D" id="3.40.630.30">
    <property type="match status" value="1"/>
</dbReference>
<reference evidence="2 3" key="1">
    <citation type="submission" date="2019-05" db="EMBL/GenBank/DDBJ databases">
        <title>Hymenobacter edaphi sp. nov., isolated from abandoned arsenic-contaminated farmland soil.</title>
        <authorList>
            <person name="Nie L."/>
        </authorList>
    </citation>
    <scope>NUCLEOTIDE SEQUENCE [LARGE SCALE GENOMIC DNA]</scope>
    <source>
        <strain evidence="2 3">1-3-3-8</strain>
    </source>
</reference>
<dbReference type="Pfam" id="PF13302">
    <property type="entry name" value="Acetyltransf_3"/>
    <property type="match status" value="1"/>
</dbReference>
<dbReference type="InterPro" id="IPR016181">
    <property type="entry name" value="Acyl_CoA_acyltransferase"/>
</dbReference>
<sequence>MARFCRKAPRRAVSYADLRSSPLSCMTSLPPLLQGARVTLRPLTPADKDLFYQWAVRSDATPFIFNTADNSGLPTWEQLFSDYQPHYFDASDPAQGQSFGILADGRLIGQVNYDGVDPLDNSTELDIWIASSTDTSRGYGTDALTTLMDYLFAQLGVEVCTIVPAASNTRAVRTYEKAGFRLAREVTHNQVRWLHMERQRPA</sequence>
<evidence type="ECO:0000313" key="3">
    <source>
        <dbReference type="Proteomes" id="UP000305517"/>
    </source>
</evidence>
<organism evidence="2 3">
    <name type="scientific">Hymenobacter jeollabukensis</name>
    <dbReference type="NCBI Taxonomy" id="2025313"/>
    <lineage>
        <taxon>Bacteria</taxon>
        <taxon>Pseudomonadati</taxon>
        <taxon>Bacteroidota</taxon>
        <taxon>Cytophagia</taxon>
        <taxon>Cytophagales</taxon>
        <taxon>Hymenobacteraceae</taxon>
        <taxon>Hymenobacter</taxon>
    </lineage>
</organism>
<dbReference type="GO" id="GO:1990189">
    <property type="term" value="F:protein N-terminal-serine acetyltransferase activity"/>
    <property type="evidence" value="ECO:0007669"/>
    <property type="project" value="TreeGrafter"/>
</dbReference>
<feature type="domain" description="N-acetyltransferase" evidence="1">
    <location>
        <begin position="38"/>
        <end position="201"/>
    </location>
</feature>
<comment type="caution">
    <text evidence="2">The sequence shown here is derived from an EMBL/GenBank/DDBJ whole genome shotgun (WGS) entry which is preliminary data.</text>
</comment>
<dbReference type="EMBL" id="VAJM01000003">
    <property type="protein sequence ID" value="TLM94113.1"/>
    <property type="molecule type" value="Genomic_DNA"/>
</dbReference>
<dbReference type="PANTHER" id="PTHR43441:SF2">
    <property type="entry name" value="FAMILY ACETYLTRANSFERASE, PUTATIVE (AFU_ORTHOLOGUE AFUA_7G00850)-RELATED"/>
    <property type="match status" value="1"/>
</dbReference>
<dbReference type="InterPro" id="IPR051908">
    <property type="entry name" value="Ribosomal_N-acetyltransferase"/>
</dbReference>
<accession>A0A5R8WSF2</accession>
<dbReference type="Proteomes" id="UP000305517">
    <property type="component" value="Unassembled WGS sequence"/>
</dbReference>